<keyword evidence="3 8" id="KW-0436">Ligase</keyword>
<evidence type="ECO:0000256" key="7">
    <source>
        <dbReference type="ARBA" id="ARBA00048258"/>
    </source>
</evidence>
<dbReference type="EMBL" id="BMME01000001">
    <property type="protein sequence ID" value="GGK08438.1"/>
    <property type="molecule type" value="Genomic_DNA"/>
</dbReference>
<comment type="function">
    <text evidence="8">Catalyzes the condensation of pantoate with beta-alanine in an ATP-dependent reaction via a pantoyl-adenylate intermediate.</text>
</comment>
<feature type="binding site" evidence="8">
    <location>
        <position position="65"/>
    </location>
    <ligand>
        <name>beta-alanine</name>
        <dbReference type="ChEBI" id="CHEBI:57966"/>
    </ligand>
</feature>
<dbReference type="Gene3D" id="3.40.50.620">
    <property type="entry name" value="HUPs"/>
    <property type="match status" value="1"/>
</dbReference>
<comment type="pathway">
    <text evidence="1 8">Cofactor biosynthesis; (R)-pantothenate biosynthesis; (R)-pantothenate from (R)-pantoate and beta-alanine: step 1/1.</text>
</comment>
<keyword evidence="5 8" id="KW-0547">Nucleotide-binding</keyword>
<reference evidence="10" key="1">
    <citation type="journal article" date="2019" name="Int. J. Syst. Evol. Microbiol.">
        <title>The Global Catalogue of Microorganisms (GCM) 10K type strain sequencing project: providing services to taxonomists for standard genome sequencing and annotation.</title>
        <authorList>
            <consortium name="The Broad Institute Genomics Platform"/>
            <consortium name="The Broad Institute Genome Sequencing Center for Infectious Disease"/>
            <person name="Wu L."/>
            <person name="Ma J."/>
        </authorList>
    </citation>
    <scope>NUCLEOTIDE SEQUENCE [LARGE SCALE GENOMIC DNA]</scope>
    <source>
        <strain evidence="10">CGMCC 1.8985</strain>
    </source>
</reference>
<feature type="binding site" evidence="8">
    <location>
        <begin position="153"/>
        <end position="156"/>
    </location>
    <ligand>
        <name>ATP</name>
        <dbReference type="ChEBI" id="CHEBI:30616"/>
    </ligand>
</feature>
<evidence type="ECO:0000256" key="4">
    <source>
        <dbReference type="ARBA" id="ARBA00022655"/>
    </source>
</evidence>
<comment type="catalytic activity">
    <reaction evidence="7 8">
        <text>(R)-pantoate + beta-alanine + ATP = (R)-pantothenate + AMP + diphosphate + H(+)</text>
        <dbReference type="Rhea" id="RHEA:10912"/>
        <dbReference type="ChEBI" id="CHEBI:15378"/>
        <dbReference type="ChEBI" id="CHEBI:15980"/>
        <dbReference type="ChEBI" id="CHEBI:29032"/>
        <dbReference type="ChEBI" id="CHEBI:30616"/>
        <dbReference type="ChEBI" id="CHEBI:33019"/>
        <dbReference type="ChEBI" id="CHEBI:57966"/>
        <dbReference type="ChEBI" id="CHEBI:456215"/>
        <dbReference type="EC" id="6.3.2.1"/>
    </reaction>
</comment>
<dbReference type="Gene3D" id="3.30.1300.10">
    <property type="entry name" value="Pantoate-beta-alanine ligase, C-terminal domain"/>
    <property type="match status" value="1"/>
</dbReference>
<feature type="binding site" evidence="8">
    <location>
        <position position="65"/>
    </location>
    <ligand>
        <name>(R)-pantoate</name>
        <dbReference type="ChEBI" id="CHEBI:15980"/>
    </ligand>
</feature>
<evidence type="ECO:0000313" key="10">
    <source>
        <dbReference type="Proteomes" id="UP000599009"/>
    </source>
</evidence>
<feature type="binding site" evidence="8">
    <location>
        <begin position="190"/>
        <end position="193"/>
    </location>
    <ligand>
        <name>ATP</name>
        <dbReference type="ChEBI" id="CHEBI:30616"/>
    </ligand>
</feature>
<keyword evidence="6 8" id="KW-0067">ATP-binding</keyword>
<dbReference type="InterPro" id="IPR003721">
    <property type="entry name" value="Pantoate_ligase"/>
</dbReference>
<gene>
    <name evidence="8 9" type="primary">panC</name>
    <name evidence="9" type="ORF">GCM10011394_17220</name>
</gene>
<keyword evidence="4 8" id="KW-0566">Pantothenate biosynthesis</keyword>
<evidence type="ECO:0000256" key="5">
    <source>
        <dbReference type="ARBA" id="ARBA00022741"/>
    </source>
</evidence>
<dbReference type="InterPro" id="IPR014729">
    <property type="entry name" value="Rossmann-like_a/b/a_fold"/>
</dbReference>
<feature type="active site" description="Proton donor" evidence="8">
    <location>
        <position position="41"/>
    </location>
</feature>
<dbReference type="PANTHER" id="PTHR21299:SF1">
    <property type="entry name" value="PANTOATE--BETA-ALANINE LIGASE"/>
    <property type="match status" value="1"/>
</dbReference>
<evidence type="ECO:0000313" key="9">
    <source>
        <dbReference type="EMBL" id="GGK08438.1"/>
    </source>
</evidence>
<evidence type="ECO:0000256" key="3">
    <source>
        <dbReference type="ARBA" id="ARBA00022598"/>
    </source>
</evidence>
<comment type="caution">
    <text evidence="9">The sequence shown here is derived from an EMBL/GenBank/DDBJ whole genome shotgun (WGS) entry which is preliminary data.</text>
</comment>
<feature type="binding site" evidence="8">
    <location>
        <position position="182"/>
    </location>
    <ligand>
        <name>ATP</name>
        <dbReference type="ChEBI" id="CHEBI:30616"/>
    </ligand>
</feature>
<dbReference type="RefSeq" id="WP_132986403.1">
    <property type="nucleotide sequence ID" value="NZ_BMME01000001.1"/>
</dbReference>
<dbReference type="NCBIfam" id="TIGR00018">
    <property type="entry name" value="panC"/>
    <property type="match status" value="1"/>
</dbReference>
<organism evidence="9 10">
    <name type="scientific">Luteimonas terricola</name>
    <dbReference type="NCBI Taxonomy" id="645597"/>
    <lineage>
        <taxon>Bacteria</taxon>
        <taxon>Pseudomonadati</taxon>
        <taxon>Pseudomonadota</taxon>
        <taxon>Gammaproteobacteria</taxon>
        <taxon>Lysobacterales</taxon>
        <taxon>Lysobacteraceae</taxon>
        <taxon>Luteimonas</taxon>
    </lineage>
</organism>
<dbReference type="PANTHER" id="PTHR21299">
    <property type="entry name" value="CYTIDYLATE KINASE/PANTOATE-BETA-ALANINE LIGASE"/>
    <property type="match status" value="1"/>
</dbReference>
<keyword evidence="10" id="KW-1185">Reference proteome</keyword>
<feature type="binding site" evidence="8">
    <location>
        <begin position="34"/>
        <end position="41"/>
    </location>
    <ligand>
        <name>ATP</name>
        <dbReference type="ChEBI" id="CHEBI:30616"/>
    </ligand>
</feature>
<comment type="miscellaneous">
    <text evidence="8">The reaction proceeds by a bi uni uni bi ping pong mechanism.</text>
</comment>
<dbReference type="Proteomes" id="UP000599009">
    <property type="component" value="Unassembled WGS sequence"/>
</dbReference>
<evidence type="ECO:0000256" key="1">
    <source>
        <dbReference type="ARBA" id="ARBA00004990"/>
    </source>
</evidence>
<evidence type="ECO:0000256" key="6">
    <source>
        <dbReference type="ARBA" id="ARBA00022840"/>
    </source>
</evidence>
<comment type="similarity">
    <text evidence="2 8">Belongs to the pantothenate synthetase family.</text>
</comment>
<dbReference type="CDD" id="cd00560">
    <property type="entry name" value="PanC"/>
    <property type="match status" value="1"/>
</dbReference>
<keyword evidence="8" id="KW-0963">Cytoplasm</keyword>
<feature type="binding site" evidence="8">
    <location>
        <position position="159"/>
    </location>
    <ligand>
        <name>(R)-pantoate</name>
        <dbReference type="ChEBI" id="CHEBI:15980"/>
    </ligand>
</feature>
<dbReference type="EC" id="6.3.2.1" evidence="8"/>
<evidence type="ECO:0000256" key="2">
    <source>
        <dbReference type="ARBA" id="ARBA00009256"/>
    </source>
</evidence>
<comment type="subcellular location">
    <subcellularLocation>
        <location evidence="8">Cytoplasm</location>
    </subcellularLocation>
</comment>
<accession>A0ABQ2EGN7</accession>
<dbReference type="SUPFAM" id="SSF52374">
    <property type="entry name" value="Nucleotidylyl transferase"/>
    <property type="match status" value="1"/>
</dbReference>
<protein>
    <recommendedName>
        <fullName evidence="8">Pantothenate synthetase</fullName>
        <shortName evidence="8">PS</shortName>
        <ecNumber evidence="8">6.3.2.1</ecNumber>
    </recommendedName>
    <alternativeName>
        <fullName evidence="8">Pantoate--beta-alanine ligase</fullName>
    </alternativeName>
    <alternativeName>
        <fullName evidence="8">Pantoate-activating enzyme</fullName>
    </alternativeName>
</protein>
<comment type="subunit">
    <text evidence="8">Homodimer.</text>
</comment>
<name>A0ABQ2EGN7_9GAMM</name>
<sequence>MSGAIEVARKVQALRARIDAWKRDGLRIGFVPTMGNLHEGHYSLVRLARANVDQVVASIFVNPTQFGPGEDYDRYPRTPDADLAGLEAAGCDLAWMPALDEMYPLGTARAVRVQVPGITDVLDGAHRPGHFDGVCTVVARLFNQVRPDLAVFGRKDYQQLAVIRHMVLDLAFPVELVGADIVRESDGLARSSRNQYLSAEERALAPEIHRTLLAVRDAVQAGQGWREAEADAAAGLQAAGFVVDYAVVRTPLLAEPSTSPGSHGDGGLVALVAARLGRTRLIDNLEFSAAA</sequence>
<evidence type="ECO:0000256" key="8">
    <source>
        <dbReference type="HAMAP-Rule" id="MF_00158"/>
    </source>
</evidence>
<dbReference type="InterPro" id="IPR042176">
    <property type="entry name" value="Pantoate_ligase_C"/>
</dbReference>
<proteinExistence type="inferred from homology"/>
<dbReference type="HAMAP" id="MF_00158">
    <property type="entry name" value="PanC"/>
    <property type="match status" value="1"/>
</dbReference>
<dbReference type="Pfam" id="PF02569">
    <property type="entry name" value="Pantoate_ligase"/>
    <property type="match status" value="1"/>
</dbReference>